<dbReference type="Pfam" id="PF18145">
    <property type="entry name" value="SAVED"/>
    <property type="match status" value="1"/>
</dbReference>
<dbReference type="Pfam" id="PF00561">
    <property type="entry name" value="Abhydrolase_1"/>
    <property type="match status" value="1"/>
</dbReference>
<dbReference type="RefSeq" id="WP_006037807.1">
    <property type="nucleotide sequence ID" value="NZ_AEDD01000004.1"/>
</dbReference>
<accession>E0I845</accession>
<comment type="subcellular location">
    <subcellularLocation>
        <location evidence="1">Endoplasmic reticulum</location>
    </subcellularLocation>
    <subcellularLocation>
        <location evidence="2">Membrane</location>
    </subcellularLocation>
</comment>
<gene>
    <name evidence="7" type="ORF">PaecuDRAFT_1796</name>
</gene>
<keyword evidence="4" id="KW-0472">Membrane</keyword>
<dbReference type="InterPro" id="IPR029058">
    <property type="entry name" value="AB_hydrolase_fold"/>
</dbReference>
<dbReference type="EMBL" id="AEDD01000004">
    <property type="protein sequence ID" value="EFM11350.1"/>
    <property type="molecule type" value="Genomic_DNA"/>
</dbReference>
<evidence type="ECO:0000259" key="6">
    <source>
        <dbReference type="Pfam" id="PF18145"/>
    </source>
</evidence>
<organism evidence="7 8">
    <name type="scientific">Paenibacillus curdlanolyticus YK9</name>
    <dbReference type="NCBI Taxonomy" id="717606"/>
    <lineage>
        <taxon>Bacteria</taxon>
        <taxon>Bacillati</taxon>
        <taxon>Bacillota</taxon>
        <taxon>Bacilli</taxon>
        <taxon>Bacillales</taxon>
        <taxon>Paenibacillaceae</taxon>
        <taxon>Paenibacillus</taxon>
    </lineage>
</organism>
<protein>
    <recommendedName>
        <fullName evidence="9">SMODS-associated and fused to various effectors domain-containing protein</fullName>
    </recommendedName>
</protein>
<dbReference type="SUPFAM" id="SSF53474">
    <property type="entry name" value="alpha/beta-Hydrolases"/>
    <property type="match status" value="1"/>
</dbReference>
<dbReference type="AlphaFoldDB" id="E0I845"/>
<dbReference type="PANTHER" id="PTHR48182">
    <property type="entry name" value="PROTEIN SERAC1"/>
    <property type="match status" value="1"/>
</dbReference>
<evidence type="ECO:0000313" key="8">
    <source>
        <dbReference type="Proteomes" id="UP000005387"/>
    </source>
</evidence>
<evidence type="ECO:0000256" key="3">
    <source>
        <dbReference type="ARBA" id="ARBA00022824"/>
    </source>
</evidence>
<dbReference type="NCBIfam" id="NF033611">
    <property type="entry name" value="SAVED"/>
    <property type="match status" value="1"/>
</dbReference>
<feature type="domain" description="AB hydrolase-1" evidence="5">
    <location>
        <begin position="19"/>
        <end position="111"/>
    </location>
</feature>
<dbReference type="eggNOG" id="COG1075">
    <property type="taxonomic scope" value="Bacteria"/>
</dbReference>
<evidence type="ECO:0000259" key="5">
    <source>
        <dbReference type="Pfam" id="PF00561"/>
    </source>
</evidence>
<dbReference type="eggNOG" id="COG1310">
    <property type="taxonomic scope" value="Bacteria"/>
</dbReference>
<evidence type="ECO:0008006" key="9">
    <source>
        <dbReference type="Google" id="ProtNLM"/>
    </source>
</evidence>
<evidence type="ECO:0000313" key="7">
    <source>
        <dbReference type="EMBL" id="EFM11350.1"/>
    </source>
</evidence>
<dbReference type="InterPro" id="IPR040836">
    <property type="entry name" value="SAVED"/>
</dbReference>
<dbReference type="OrthoDB" id="503948at2"/>
<dbReference type="STRING" id="717606.PaecuDRAFT_1796"/>
<keyword evidence="8" id="KW-1185">Reference proteome</keyword>
<dbReference type="GO" id="GO:0016020">
    <property type="term" value="C:membrane"/>
    <property type="evidence" value="ECO:0007669"/>
    <property type="project" value="UniProtKB-SubCell"/>
</dbReference>
<keyword evidence="3" id="KW-0256">Endoplasmic reticulum</keyword>
<dbReference type="Gene3D" id="3.40.50.1820">
    <property type="entry name" value="alpha/beta hydrolase"/>
    <property type="match status" value="1"/>
</dbReference>
<reference evidence="7 8" key="1">
    <citation type="submission" date="2010-07" db="EMBL/GenBank/DDBJ databases">
        <title>The draft genome of Paenibacillus curdlanolyticus YK9.</title>
        <authorList>
            <consortium name="US DOE Joint Genome Institute (JGI-PGF)"/>
            <person name="Lucas S."/>
            <person name="Copeland A."/>
            <person name="Lapidus A."/>
            <person name="Cheng J.-F."/>
            <person name="Bruce D."/>
            <person name="Goodwin L."/>
            <person name="Pitluck S."/>
            <person name="Land M.L."/>
            <person name="Hauser L."/>
            <person name="Chang Y.-J."/>
            <person name="Jeffries C."/>
            <person name="Anderson I.J."/>
            <person name="Johnson E."/>
            <person name="Loganathan U."/>
            <person name="Mulhopadhyay B."/>
            <person name="Kyrpides N."/>
            <person name="Woyke T.J."/>
        </authorList>
    </citation>
    <scope>NUCLEOTIDE SEQUENCE [LARGE SCALE GENOMIC DNA]</scope>
    <source>
        <strain evidence="7 8">YK9</strain>
    </source>
</reference>
<dbReference type="InterPro" id="IPR052374">
    <property type="entry name" value="SERAC1"/>
</dbReference>
<dbReference type="InterPro" id="IPR000073">
    <property type="entry name" value="AB_hydrolase_1"/>
</dbReference>
<feature type="domain" description="SMODS-associated and fused to various effectors" evidence="6">
    <location>
        <begin position="314"/>
        <end position="491"/>
    </location>
</feature>
<dbReference type="PANTHER" id="PTHR48182:SF2">
    <property type="entry name" value="PROTEIN SERAC1"/>
    <property type="match status" value="1"/>
</dbReference>
<name>E0I845_9BACL</name>
<proteinExistence type="predicted"/>
<sequence length="492" mass="55490">MTTEFVPVSKTRRTGSPVAVIFIHGLNGDKENTWRKAQTDATLPAMLAREPELSNAELFYYGYPTGIIEYGHYNFVSHAKVLHTMIQAEVPGRDLIFVAHSMGGLIVRQYIVDRFDEQQEAPLKRVKGAIYLAVPFQGSRLAGILPRWIVNKQIQSLHRKSPALARLDELWRVYVDRGGDPSRPRNLRHAIRNITFYGKRDKVVPESSASPLYLDAERHAVDEGHKSICKMEQEHPTYKLLKRYIHELTAPTKQSAMVLHVHGYEKRQYGQQANESLDWTRYFSVHPKRLPSSEQWSELAGELDQVAAHWSERWAAQSRRLQLYTKISLPGGILLGSRFSRPKNVVIEVDHYDELWSSEHAEPGYAVVPQYTRSGNRDDERAVIVLSIRDDIERGVLQYLQRSGISYRCVAHLLPPGGPGELGVANAGQAVAFARAVKEAASELVKDGARQIHLFMNGPLSVATFIGHELTAVCPVHVYDYAAPDYVPAFVV</sequence>
<evidence type="ECO:0000256" key="1">
    <source>
        <dbReference type="ARBA" id="ARBA00004240"/>
    </source>
</evidence>
<dbReference type="Proteomes" id="UP000005387">
    <property type="component" value="Unassembled WGS sequence"/>
</dbReference>
<evidence type="ECO:0000256" key="4">
    <source>
        <dbReference type="ARBA" id="ARBA00023136"/>
    </source>
</evidence>
<evidence type="ECO:0000256" key="2">
    <source>
        <dbReference type="ARBA" id="ARBA00004370"/>
    </source>
</evidence>